<name>A0A6C2YXH3_9BACT</name>
<keyword evidence="3" id="KW-1185">Reference proteome</keyword>
<dbReference type="PANTHER" id="PTHR12110">
    <property type="entry name" value="HYDROXYPYRUVATE ISOMERASE"/>
    <property type="match status" value="1"/>
</dbReference>
<organism evidence="2">
    <name type="scientific">Tuwongella immobilis</name>
    <dbReference type="NCBI Taxonomy" id="692036"/>
    <lineage>
        <taxon>Bacteria</taxon>
        <taxon>Pseudomonadati</taxon>
        <taxon>Planctomycetota</taxon>
        <taxon>Planctomycetia</taxon>
        <taxon>Gemmatales</taxon>
        <taxon>Gemmataceae</taxon>
        <taxon>Tuwongella</taxon>
    </lineage>
</organism>
<dbReference type="EMBL" id="LR593887">
    <property type="protein sequence ID" value="VTS08380.1"/>
    <property type="molecule type" value="Genomic_DNA"/>
</dbReference>
<dbReference type="RefSeq" id="WP_162660577.1">
    <property type="nucleotide sequence ID" value="NZ_LR593887.1"/>
</dbReference>
<protein>
    <recommendedName>
        <fullName evidence="1">Xylose isomerase-like TIM barrel domain-containing protein</fullName>
    </recommendedName>
</protein>
<dbReference type="Proteomes" id="UP000464378">
    <property type="component" value="Chromosome"/>
</dbReference>
<sequence length="271" mass="29857">MKPCIAQATILTSSFADDLDAMVAGGCTAMEVWMTKLETHLEQHSVDSTKELLAEKGVTPIAAAYQGGLLLSQGEARKSHFEHFRSRLNLCQTFDIPLLLVIADFTTRIDGTAFERALVSLQQAAQWAAAFNIRLGLEFRANATFCNNLDTALTLIEQCNEPNLGIVLDAFHYHCGPSKPEDLQRLTAENLALVQVADLAGVPRELAGDSDRIMPGEGDLHYPPILKRLREIHYSGYLSLELFNPTLWQMKSSQVTQLGMTALNSLMQIPA</sequence>
<feature type="domain" description="Xylose isomerase-like TIM barrel" evidence="1">
    <location>
        <begin position="21"/>
        <end position="251"/>
    </location>
</feature>
<evidence type="ECO:0000313" key="2">
    <source>
        <dbReference type="EMBL" id="VIP05512.1"/>
    </source>
</evidence>
<gene>
    <name evidence="2" type="ORF">GMBLW1_36810</name>
</gene>
<dbReference type="AlphaFoldDB" id="A0A6C2YXH3"/>
<reference evidence="2" key="1">
    <citation type="submission" date="2019-04" db="EMBL/GenBank/DDBJ databases">
        <authorList>
            <consortium name="Science for Life Laboratories"/>
        </authorList>
    </citation>
    <scope>NUCLEOTIDE SEQUENCE</scope>
    <source>
        <strain evidence="2">MBLW1</strain>
    </source>
</reference>
<dbReference type="PANTHER" id="PTHR12110:SF21">
    <property type="entry name" value="XYLOSE ISOMERASE-LIKE TIM BARREL DOMAIN-CONTAINING PROTEIN"/>
    <property type="match status" value="1"/>
</dbReference>
<dbReference type="InterPro" id="IPR036237">
    <property type="entry name" value="Xyl_isomerase-like_sf"/>
</dbReference>
<dbReference type="Gene3D" id="3.20.20.150">
    <property type="entry name" value="Divalent-metal-dependent TIM barrel enzymes"/>
    <property type="match status" value="1"/>
</dbReference>
<dbReference type="Pfam" id="PF01261">
    <property type="entry name" value="AP_endonuc_2"/>
    <property type="match status" value="1"/>
</dbReference>
<dbReference type="SUPFAM" id="SSF51658">
    <property type="entry name" value="Xylose isomerase-like"/>
    <property type="match status" value="1"/>
</dbReference>
<accession>A0A6C2YXH3</accession>
<proteinExistence type="predicted"/>
<dbReference type="InterPro" id="IPR050312">
    <property type="entry name" value="IolE/XylAMocC-like"/>
</dbReference>
<evidence type="ECO:0000259" key="1">
    <source>
        <dbReference type="Pfam" id="PF01261"/>
    </source>
</evidence>
<dbReference type="KEGG" id="tim:GMBLW1_36810"/>
<dbReference type="InParanoid" id="A0A6C2YXH3"/>
<dbReference type="EMBL" id="LR586016">
    <property type="protein sequence ID" value="VIP05512.1"/>
    <property type="molecule type" value="Genomic_DNA"/>
</dbReference>
<dbReference type="InterPro" id="IPR013022">
    <property type="entry name" value="Xyl_isomerase-like_TIM-brl"/>
</dbReference>
<keyword evidence="2" id="KW-0413">Isomerase</keyword>
<evidence type="ECO:0000313" key="3">
    <source>
        <dbReference type="Proteomes" id="UP000464378"/>
    </source>
</evidence>
<dbReference type="GO" id="GO:0016853">
    <property type="term" value="F:isomerase activity"/>
    <property type="evidence" value="ECO:0007669"/>
    <property type="project" value="UniProtKB-KW"/>
</dbReference>